<dbReference type="GO" id="GO:0003964">
    <property type="term" value="F:RNA-directed DNA polymerase activity"/>
    <property type="evidence" value="ECO:0007669"/>
    <property type="project" value="UniProtKB-KW"/>
</dbReference>
<protein>
    <submittedName>
        <fullName evidence="1">RNA-directed DNA polymerase, eukaryota</fullName>
    </submittedName>
</protein>
<proteinExistence type="predicted"/>
<dbReference type="AlphaFoldDB" id="A0A699T802"/>
<gene>
    <name evidence="1" type="ORF">Tci_877468</name>
</gene>
<evidence type="ECO:0000313" key="1">
    <source>
        <dbReference type="EMBL" id="GFD05499.1"/>
    </source>
</evidence>
<comment type="caution">
    <text evidence="1">The sequence shown here is derived from an EMBL/GenBank/DDBJ whole genome shotgun (WGS) entry which is preliminary data.</text>
</comment>
<keyword evidence="1" id="KW-0695">RNA-directed DNA polymerase</keyword>
<accession>A0A699T802</accession>
<feature type="non-terminal residue" evidence="1">
    <location>
        <position position="1"/>
    </location>
</feature>
<keyword evidence="1" id="KW-0808">Transferase</keyword>
<reference evidence="1" key="1">
    <citation type="journal article" date="2019" name="Sci. Rep.">
        <title>Draft genome of Tanacetum cinerariifolium, the natural source of mosquito coil.</title>
        <authorList>
            <person name="Yamashiro T."/>
            <person name="Shiraishi A."/>
            <person name="Satake H."/>
            <person name="Nakayama K."/>
        </authorList>
    </citation>
    <scope>NUCLEOTIDE SEQUENCE</scope>
</reference>
<sequence length="141" mass="16375">LGEIDRDMDRGVVNDDNVLRRFNLKRDLLQVSKVEDKDRIQKSKIKWAVEGDENSKFFHGIINKRRSQHAIRGVFVDGIWQTDPDTAVWDCGDNKSPGLDGFSFEFFKKYWDLIGPDFCGAVRYFLRRAPLLKAVILRSLL</sequence>
<name>A0A699T802_TANCI</name>
<dbReference type="EMBL" id="BKCJ011218731">
    <property type="protein sequence ID" value="GFD05499.1"/>
    <property type="molecule type" value="Genomic_DNA"/>
</dbReference>
<keyword evidence="1" id="KW-0548">Nucleotidyltransferase</keyword>
<organism evidence="1">
    <name type="scientific">Tanacetum cinerariifolium</name>
    <name type="common">Dalmatian daisy</name>
    <name type="synonym">Chrysanthemum cinerariifolium</name>
    <dbReference type="NCBI Taxonomy" id="118510"/>
    <lineage>
        <taxon>Eukaryota</taxon>
        <taxon>Viridiplantae</taxon>
        <taxon>Streptophyta</taxon>
        <taxon>Embryophyta</taxon>
        <taxon>Tracheophyta</taxon>
        <taxon>Spermatophyta</taxon>
        <taxon>Magnoliopsida</taxon>
        <taxon>eudicotyledons</taxon>
        <taxon>Gunneridae</taxon>
        <taxon>Pentapetalae</taxon>
        <taxon>asterids</taxon>
        <taxon>campanulids</taxon>
        <taxon>Asterales</taxon>
        <taxon>Asteraceae</taxon>
        <taxon>Asteroideae</taxon>
        <taxon>Anthemideae</taxon>
        <taxon>Anthemidinae</taxon>
        <taxon>Tanacetum</taxon>
    </lineage>
</organism>